<evidence type="ECO:0000259" key="1">
    <source>
        <dbReference type="Pfam" id="PF13474"/>
    </source>
</evidence>
<organism evidence="2 3">
    <name type="scientific">Cellulomonas shaoxiangyii</name>
    <dbReference type="NCBI Taxonomy" id="2566013"/>
    <lineage>
        <taxon>Bacteria</taxon>
        <taxon>Bacillati</taxon>
        <taxon>Actinomycetota</taxon>
        <taxon>Actinomycetes</taxon>
        <taxon>Micrococcales</taxon>
        <taxon>Cellulomonadaceae</taxon>
        <taxon>Cellulomonas</taxon>
    </lineage>
</organism>
<sequence>MSTAARDEVVAHIASLYDALGDRPRFDAHLDPDVLMWESDAPGVLRGLRALDALRDVRRERASDGPRPVSVAPEVVAADAWGDTGVVRYELRARYEGATPDEVYRVTDVLRRGGEGWRIVHHHSERVG</sequence>
<accession>A0A4P7SGE8</accession>
<dbReference type="Pfam" id="PF13474">
    <property type="entry name" value="SnoaL_3"/>
    <property type="match status" value="1"/>
</dbReference>
<evidence type="ECO:0000313" key="3">
    <source>
        <dbReference type="Proteomes" id="UP000296469"/>
    </source>
</evidence>
<keyword evidence="3" id="KW-1185">Reference proteome</keyword>
<dbReference type="SUPFAM" id="SSF54427">
    <property type="entry name" value="NTF2-like"/>
    <property type="match status" value="1"/>
</dbReference>
<evidence type="ECO:0000313" key="2">
    <source>
        <dbReference type="EMBL" id="QCB92688.1"/>
    </source>
</evidence>
<feature type="domain" description="SnoaL-like" evidence="1">
    <location>
        <begin position="21"/>
        <end position="124"/>
    </location>
</feature>
<reference evidence="2 3" key="1">
    <citation type="submission" date="2019-04" db="EMBL/GenBank/DDBJ databases">
        <title>Isolation and identification of Cellulomonas shaoxiangyii sp. Nov. isolated from feces of the Tibetan antelopes (Pantholops hodgsonii) in the Qinghai-Tibet plateau of China.</title>
        <authorList>
            <person name="Tian Z."/>
        </authorList>
    </citation>
    <scope>NUCLEOTIDE SEQUENCE [LARGE SCALE GENOMIC DNA]</scope>
    <source>
        <strain evidence="2 3">Z28</strain>
    </source>
</reference>
<dbReference type="OrthoDB" id="1551077at2"/>
<dbReference type="InterPro" id="IPR032710">
    <property type="entry name" value="NTF2-like_dom_sf"/>
</dbReference>
<protein>
    <submittedName>
        <fullName evidence="2">DUF4440 domain-containing protein</fullName>
    </submittedName>
</protein>
<dbReference type="KEGG" id="celz:E5225_03100"/>
<dbReference type="Proteomes" id="UP000296469">
    <property type="component" value="Chromosome"/>
</dbReference>
<gene>
    <name evidence="2" type="ORF">E5225_03100</name>
</gene>
<dbReference type="EMBL" id="CP039291">
    <property type="protein sequence ID" value="QCB92688.1"/>
    <property type="molecule type" value="Genomic_DNA"/>
</dbReference>
<proteinExistence type="predicted"/>
<dbReference type="Gene3D" id="3.10.450.50">
    <property type="match status" value="1"/>
</dbReference>
<name>A0A4P7SGE8_9CELL</name>
<dbReference type="AlphaFoldDB" id="A0A4P7SGE8"/>
<dbReference type="RefSeq" id="WP_135974026.1">
    <property type="nucleotide sequence ID" value="NZ_CP039291.1"/>
</dbReference>
<dbReference type="InterPro" id="IPR037401">
    <property type="entry name" value="SnoaL-like"/>
</dbReference>